<dbReference type="Gene3D" id="1.10.1130.10">
    <property type="entry name" value="Flavocytochrome C3, Chain A"/>
    <property type="match status" value="1"/>
</dbReference>
<evidence type="ECO:0000256" key="1">
    <source>
        <dbReference type="ARBA" id="ARBA00022729"/>
    </source>
</evidence>
<accession>A0ABM5QF44</accession>
<keyword evidence="3" id="KW-1185">Reference proteome</keyword>
<sequence>MGPAGADGADGTDGTDGVDGQVTCLVCHSGSNMEAKQGQFWMSAHAVGAIAVDYAGGRQSCAQCHSHEGFVQYATLGEVLGDISNPSAWECNTCHGLHETFEGQDYALRMHDAVSPLSNIVDDMEVVAGFTMDLNGNSNLCANCHQSRRPEPNIESPGDTYRITSTHYGPHHGAQANVVYGTGFAEIEGSVAYPTAGGSIHLEQASCTGCHMGDFTDKEGGHSFIPSVAACNECHDTELEDYNYGGVQTEVEELLVELRDQLIELGVVAGDDTDGYHPVVGTFPMVQVQAFFNWTGLEEDRSLGVHNPKYVKALLLNSIEAMEAELSATAAN</sequence>
<dbReference type="Proteomes" id="UP000023772">
    <property type="component" value="Chromosome"/>
</dbReference>
<reference evidence="2 3" key="1">
    <citation type="submission" date="2014-03" db="EMBL/GenBank/DDBJ databases">
        <title>Complete genome sequence of a deeply braunched marine Bacteroidia bacterium Draconibacterium orientale type strain FH5T.</title>
        <authorList>
            <person name="Li X."/>
            <person name="Wang X."/>
            <person name="Xie Z."/>
            <person name="Du Z."/>
            <person name="Chen G."/>
        </authorList>
    </citation>
    <scope>NUCLEOTIDE SEQUENCE [LARGE SCALE GENOMIC DNA]</scope>
    <source>
        <strain evidence="2 3">FH5</strain>
    </source>
</reference>
<evidence type="ECO:0000313" key="2">
    <source>
        <dbReference type="EMBL" id="AHW62190.1"/>
    </source>
</evidence>
<dbReference type="SUPFAM" id="SSF48695">
    <property type="entry name" value="Multiheme cytochromes"/>
    <property type="match status" value="1"/>
</dbReference>
<protein>
    <submittedName>
        <fullName evidence="2">Uncharacterized protein</fullName>
    </submittedName>
</protein>
<evidence type="ECO:0000313" key="3">
    <source>
        <dbReference type="Proteomes" id="UP000023772"/>
    </source>
</evidence>
<gene>
    <name evidence="2" type="ORF">FH5T_16975</name>
</gene>
<proteinExistence type="predicted"/>
<dbReference type="PANTHER" id="PTHR35038">
    <property type="entry name" value="DISSIMILATORY SULFITE REDUCTASE SIRA"/>
    <property type="match status" value="1"/>
</dbReference>
<organism evidence="2 3">
    <name type="scientific">Draconibacterium orientale</name>
    <dbReference type="NCBI Taxonomy" id="1168034"/>
    <lineage>
        <taxon>Bacteria</taxon>
        <taxon>Pseudomonadati</taxon>
        <taxon>Bacteroidota</taxon>
        <taxon>Bacteroidia</taxon>
        <taxon>Marinilabiliales</taxon>
        <taxon>Prolixibacteraceae</taxon>
        <taxon>Draconibacterium</taxon>
    </lineage>
</organism>
<dbReference type="InterPro" id="IPR036280">
    <property type="entry name" value="Multihaem_cyt_sf"/>
</dbReference>
<keyword evidence="1" id="KW-0732">Signal</keyword>
<dbReference type="EMBL" id="CP007451">
    <property type="protein sequence ID" value="AHW62190.1"/>
    <property type="molecule type" value="Genomic_DNA"/>
</dbReference>
<name>A0ABM5QF44_9BACT</name>
<dbReference type="InterPro" id="IPR051829">
    <property type="entry name" value="Multiheme_Cytochr_ET"/>
</dbReference>